<keyword evidence="5" id="KW-1185">Reference proteome</keyword>
<comment type="caution">
    <text evidence="4">The sequence shown here is derived from an EMBL/GenBank/DDBJ whole genome shotgun (WGS) entry which is preliminary data.</text>
</comment>
<gene>
    <name evidence="4" type="ORF">F936_03196</name>
</gene>
<evidence type="ECO:0000313" key="5">
    <source>
        <dbReference type="Proteomes" id="UP000013024"/>
    </source>
</evidence>
<dbReference type="Proteomes" id="UP000013024">
    <property type="component" value="Unassembled WGS sequence"/>
</dbReference>
<dbReference type="Gene3D" id="1.10.357.10">
    <property type="entry name" value="Tetracycline Repressor, domain 2"/>
    <property type="match status" value="1"/>
</dbReference>
<evidence type="ECO:0000256" key="1">
    <source>
        <dbReference type="ARBA" id="ARBA00023125"/>
    </source>
</evidence>
<feature type="DNA-binding region" description="H-T-H motif" evidence="2">
    <location>
        <begin position="54"/>
        <end position="73"/>
    </location>
</feature>
<dbReference type="PROSITE" id="PS50977">
    <property type="entry name" value="HTH_TETR_2"/>
    <property type="match status" value="1"/>
</dbReference>
<name>A0ABN0K361_ACICA</name>
<feature type="domain" description="HTH tetR-type" evidence="3">
    <location>
        <begin position="31"/>
        <end position="91"/>
    </location>
</feature>
<organism evidence="4 5">
    <name type="scientific">Acinetobacter calcoaceticus DSM 30006 = CIP 81.8</name>
    <dbReference type="NCBI Taxonomy" id="981331"/>
    <lineage>
        <taxon>Bacteria</taxon>
        <taxon>Pseudomonadati</taxon>
        <taxon>Pseudomonadota</taxon>
        <taxon>Gammaproteobacteria</taxon>
        <taxon>Moraxellales</taxon>
        <taxon>Moraxellaceae</taxon>
        <taxon>Acinetobacter</taxon>
        <taxon>Acinetobacter calcoaceticus/baumannii complex</taxon>
    </lineage>
</organism>
<dbReference type="InterPro" id="IPR009057">
    <property type="entry name" value="Homeodomain-like_sf"/>
</dbReference>
<proteinExistence type="predicted"/>
<protein>
    <recommendedName>
        <fullName evidence="3">HTH tetR-type domain-containing protein</fullName>
    </recommendedName>
</protein>
<dbReference type="PRINTS" id="PR00455">
    <property type="entry name" value="HTHTETR"/>
</dbReference>
<reference evidence="4 5" key="1">
    <citation type="submission" date="2013-02" db="EMBL/GenBank/DDBJ databases">
        <title>The Genome Sequence of Acinetobacter calcoaceticus CIP 81.8.</title>
        <authorList>
            <consortium name="The Broad Institute Genome Sequencing Platform"/>
            <consortium name="The Broad Institute Genome Sequencing Center for Infectious Disease"/>
            <person name="Cerqueira G."/>
            <person name="Feldgarden M."/>
            <person name="Courvalin P."/>
            <person name="Perichon B."/>
            <person name="Grillot-Courvalin C."/>
            <person name="Clermont D."/>
            <person name="Rocha E."/>
            <person name="Yoon E.-J."/>
            <person name="Nemec A."/>
            <person name="Walker B."/>
            <person name="Young S.K."/>
            <person name="Zeng Q."/>
            <person name="Gargeya S."/>
            <person name="Fitzgerald M."/>
            <person name="Haas B."/>
            <person name="Abouelleil A."/>
            <person name="Alvarado L."/>
            <person name="Arachchi H.M."/>
            <person name="Berlin A.M."/>
            <person name="Chapman S.B."/>
            <person name="Dewar J."/>
            <person name="Goldberg J."/>
            <person name="Griggs A."/>
            <person name="Gujja S."/>
            <person name="Hansen M."/>
            <person name="Howarth C."/>
            <person name="Imamovic A."/>
            <person name="Larimer J."/>
            <person name="McCowan C."/>
            <person name="Murphy C."/>
            <person name="Neiman D."/>
            <person name="Pearson M."/>
            <person name="Priest M."/>
            <person name="Roberts A."/>
            <person name="Saif S."/>
            <person name="Shea T."/>
            <person name="Sisk P."/>
            <person name="Sykes S."/>
            <person name="Wortman J."/>
            <person name="Nusbaum C."/>
            <person name="Birren B."/>
        </authorList>
    </citation>
    <scope>NUCLEOTIDE SEQUENCE [LARGE SCALE GENOMIC DNA]</scope>
    <source>
        <strain evidence="4 5">CIP 81.8</strain>
    </source>
</reference>
<dbReference type="Pfam" id="PF00440">
    <property type="entry name" value="TetR_N"/>
    <property type="match status" value="1"/>
</dbReference>
<dbReference type="SUPFAM" id="SSF46689">
    <property type="entry name" value="Homeodomain-like"/>
    <property type="match status" value="1"/>
</dbReference>
<dbReference type="PANTHER" id="PTHR30055:SF226">
    <property type="entry name" value="HTH-TYPE TRANSCRIPTIONAL REGULATOR PKSA"/>
    <property type="match status" value="1"/>
</dbReference>
<accession>A0ABN0K361</accession>
<sequence length="212" mass="23494">MSDYSHYILAFRPMSETLPDPRKRPRQARSVATFEAILEAAARILESLGFAGFNTNAVAELAGVSIGSLYQYFPSKDALIVELIRRERAELSKCIVEAIQQSDATDLKEKLKLIIHAAVQHQLSRPQLARTLEFASELIGKDKEERELQHELETIISDLFIRSGISHAQTAAQDVIALSKGMINAAGIAGESDLKNLQQRVEKAVFGYLDLS</sequence>
<keyword evidence="1 2" id="KW-0238">DNA-binding</keyword>
<evidence type="ECO:0000313" key="4">
    <source>
        <dbReference type="EMBL" id="ENV97556.1"/>
    </source>
</evidence>
<evidence type="ECO:0000256" key="2">
    <source>
        <dbReference type="PROSITE-ProRule" id="PRU00335"/>
    </source>
</evidence>
<dbReference type="InterPro" id="IPR001647">
    <property type="entry name" value="HTH_TetR"/>
</dbReference>
<dbReference type="PANTHER" id="PTHR30055">
    <property type="entry name" value="HTH-TYPE TRANSCRIPTIONAL REGULATOR RUTR"/>
    <property type="match status" value="1"/>
</dbReference>
<evidence type="ECO:0000259" key="3">
    <source>
        <dbReference type="PROSITE" id="PS50977"/>
    </source>
</evidence>
<dbReference type="InterPro" id="IPR050109">
    <property type="entry name" value="HTH-type_TetR-like_transc_reg"/>
</dbReference>
<dbReference type="EMBL" id="APQI01000006">
    <property type="protein sequence ID" value="ENV97556.1"/>
    <property type="molecule type" value="Genomic_DNA"/>
</dbReference>